<name>A0AAP0P8G9_9MAGN</name>
<protein>
    <submittedName>
        <fullName evidence="1">Uncharacterized protein</fullName>
    </submittedName>
</protein>
<organism evidence="1 2">
    <name type="scientific">Stephania yunnanensis</name>
    <dbReference type="NCBI Taxonomy" id="152371"/>
    <lineage>
        <taxon>Eukaryota</taxon>
        <taxon>Viridiplantae</taxon>
        <taxon>Streptophyta</taxon>
        <taxon>Embryophyta</taxon>
        <taxon>Tracheophyta</taxon>
        <taxon>Spermatophyta</taxon>
        <taxon>Magnoliopsida</taxon>
        <taxon>Ranunculales</taxon>
        <taxon>Menispermaceae</taxon>
        <taxon>Menispermoideae</taxon>
        <taxon>Cissampelideae</taxon>
        <taxon>Stephania</taxon>
    </lineage>
</organism>
<evidence type="ECO:0000313" key="2">
    <source>
        <dbReference type="Proteomes" id="UP001420932"/>
    </source>
</evidence>
<dbReference type="EMBL" id="JBBNAF010000006">
    <property type="protein sequence ID" value="KAK9134797.1"/>
    <property type="molecule type" value="Genomic_DNA"/>
</dbReference>
<dbReference type="AlphaFoldDB" id="A0AAP0P8G9"/>
<evidence type="ECO:0000313" key="1">
    <source>
        <dbReference type="EMBL" id="KAK9134797.1"/>
    </source>
</evidence>
<sequence>MLALCIQNIFRRGVGVRVMVMGYIKDPKPRSRLTRHAAGLYTVGGDTHSGFYADCIVQIPLAQARLRLGKSKVAPWQVLLA</sequence>
<accession>A0AAP0P8G9</accession>
<proteinExistence type="predicted"/>
<comment type="caution">
    <text evidence="1">The sequence shown here is derived from an EMBL/GenBank/DDBJ whole genome shotgun (WGS) entry which is preliminary data.</text>
</comment>
<dbReference type="Proteomes" id="UP001420932">
    <property type="component" value="Unassembled WGS sequence"/>
</dbReference>
<gene>
    <name evidence="1" type="ORF">Syun_014127</name>
</gene>
<reference evidence="1 2" key="1">
    <citation type="submission" date="2024-01" db="EMBL/GenBank/DDBJ databases">
        <title>Genome assemblies of Stephania.</title>
        <authorList>
            <person name="Yang L."/>
        </authorList>
    </citation>
    <scope>NUCLEOTIDE SEQUENCE [LARGE SCALE GENOMIC DNA]</scope>
    <source>
        <strain evidence="1">YNDBR</strain>
        <tissue evidence="1">Leaf</tissue>
    </source>
</reference>
<keyword evidence="2" id="KW-1185">Reference proteome</keyword>